<dbReference type="RefSeq" id="WP_119767490.1">
    <property type="nucleotide sequence ID" value="NZ_QYUO01000001.1"/>
</dbReference>
<name>A0A3A3FMX9_9BURK</name>
<dbReference type="InterPro" id="IPR032720">
    <property type="entry name" value="Cys_rich_CWC"/>
</dbReference>
<dbReference type="AlphaFoldDB" id="A0A3A3FMX9"/>
<evidence type="ECO:0000313" key="2">
    <source>
        <dbReference type="Proteomes" id="UP000265955"/>
    </source>
</evidence>
<gene>
    <name evidence="1" type="ORF">D3871_02615</name>
</gene>
<protein>
    <recommendedName>
        <fullName evidence="3">Cysteine-rich CWC</fullName>
    </recommendedName>
</protein>
<dbReference type="EMBL" id="QYUO01000001">
    <property type="protein sequence ID" value="RJF97542.1"/>
    <property type="molecule type" value="Genomic_DNA"/>
</dbReference>
<reference evidence="2" key="1">
    <citation type="submission" date="2018-09" db="EMBL/GenBank/DDBJ databases">
        <authorList>
            <person name="Zhu H."/>
        </authorList>
    </citation>
    <scope>NUCLEOTIDE SEQUENCE [LARGE SCALE GENOMIC DNA]</scope>
    <source>
        <strain evidence="2">K1R23-30</strain>
    </source>
</reference>
<accession>A0A3A3FMX9</accession>
<sequence>MSTCSKCGISFTCGMVDATPEEACWCTQLPALSQSAYLQDDAKAATCLCRKCLSERIAMQQKDHSKTG</sequence>
<dbReference type="Proteomes" id="UP000265955">
    <property type="component" value="Unassembled WGS sequence"/>
</dbReference>
<organism evidence="1 2">
    <name type="scientific">Noviherbaspirillum saxi</name>
    <dbReference type="NCBI Taxonomy" id="2320863"/>
    <lineage>
        <taxon>Bacteria</taxon>
        <taxon>Pseudomonadati</taxon>
        <taxon>Pseudomonadota</taxon>
        <taxon>Betaproteobacteria</taxon>
        <taxon>Burkholderiales</taxon>
        <taxon>Oxalobacteraceae</taxon>
        <taxon>Noviherbaspirillum</taxon>
    </lineage>
</organism>
<evidence type="ECO:0008006" key="3">
    <source>
        <dbReference type="Google" id="ProtNLM"/>
    </source>
</evidence>
<dbReference type="OrthoDB" id="331868at2"/>
<comment type="caution">
    <text evidence="1">The sequence shown here is derived from an EMBL/GenBank/DDBJ whole genome shotgun (WGS) entry which is preliminary data.</text>
</comment>
<dbReference type="Pfam" id="PF14375">
    <property type="entry name" value="Cys_rich_CWC"/>
    <property type="match status" value="1"/>
</dbReference>
<proteinExistence type="predicted"/>
<evidence type="ECO:0000313" key="1">
    <source>
        <dbReference type="EMBL" id="RJF97542.1"/>
    </source>
</evidence>
<keyword evidence="2" id="KW-1185">Reference proteome</keyword>